<evidence type="ECO:0000313" key="2">
    <source>
        <dbReference type="EMBL" id="SBT38922.1"/>
    </source>
</evidence>
<protein>
    <submittedName>
        <fullName evidence="2">Uncharacterized protein</fullName>
    </submittedName>
</protein>
<gene>
    <name evidence="2" type="ORF">POVWA2_036750</name>
</gene>
<evidence type="ECO:0000313" key="3">
    <source>
        <dbReference type="Proteomes" id="UP000078550"/>
    </source>
</evidence>
<feature type="compositionally biased region" description="Basic and acidic residues" evidence="1">
    <location>
        <begin position="828"/>
        <end position="845"/>
    </location>
</feature>
<feature type="region of interest" description="Disordered" evidence="1">
    <location>
        <begin position="816"/>
        <end position="845"/>
    </location>
</feature>
<dbReference type="EMBL" id="FLRE01000141">
    <property type="protein sequence ID" value="SBT38922.1"/>
    <property type="molecule type" value="Genomic_DNA"/>
</dbReference>
<name>A0A1A8Z4Z5_PLAOA</name>
<proteinExistence type="predicted"/>
<reference evidence="3" key="1">
    <citation type="submission" date="2016-05" db="EMBL/GenBank/DDBJ databases">
        <authorList>
            <person name="Naeem Raeece"/>
        </authorList>
    </citation>
    <scope>NUCLEOTIDE SEQUENCE [LARGE SCALE GENOMIC DNA]</scope>
</reference>
<organism evidence="2 3">
    <name type="scientific">Plasmodium ovale wallikeri</name>
    <dbReference type="NCBI Taxonomy" id="864142"/>
    <lineage>
        <taxon>Eukaryota</taxon>
        <taxon>Sar</taxon>
        <taxon>Alveolata</taxon>
        <taxon>Apicomplexa</taxon>
        <taxon>Aconoidasida</taxon>
        <taxon>Haemosporida</taxon>
        <taxon>Plasmodiidae</taxon>
        <taxon>Plasmodium</taxon>
        <taxon>Plasmodium (Plasmodium)</taxon>
    </lineage>
</organism>
<accession>A0A1A8Z4Z5</accession>
<feature type="compositionally biased region" description="Basic and acidic residues" evidence="1">
    <location>
        <begin position="598"/>
        <end position="616"/>
    </location>
</feature>
<sequence length="1204" mass="140973">MVDINEIEFIEETEYFKFQHGSCFCMSGDEKKEKGKNDENVEEKLLINNFTISNVMQKGIYFFKKKINIFSLSDFLYKIDNDSANINIKLLPFEENVLLIENDKNDYLSFIYTDKQNIYVFDYGTDQVKLHCKVNIRLKAMKHISRYNIKGVCLHLIMSKLGLFQNVRSVLSLMCLKKKKKKKKTCVCALSRDDSLLLLLSEDERVLFMKEEGVVHECTEFSLPVSAIDEKNGIFLFAHSGTESFILKDEYKTELFKLNSISEKIHINYERCSIICAKILETSQKKRKLFIVVLYKEADDMTSVTYDLQIEDYEIRRVNYSINDFFFEKNDESNYIKCMYITEWKIVVTFSSQSCEVVIYTHNKNLLENENSNDLKILCIKEGYKINTRKSDTFFLSMFMYSKYVDKIYRKSKLGNVPFLKNPVVFFLLQNNTQIVVEYLDQYKLEDNTNITLHGRDIFLANETGTNECDMQEVTLLHPLTGDVIETYLPTKKNVLAMFKTKELANTKVETSQPEKDNMLNMFRSKNKPNEGSSAPIMENDQWSAPIKKTDQWSAPIKKTDHWSAPIKKNDQWSAPIKKNDQWSAPIKKNDQWSAPIKKNDQRSAPIKKNDQRSVVDNRDGEVKLSDASSPWLGEEEKYNVGDVNKERSSMNKLSETNEEDQHKYENIKKTIYEDKYICVQKLQDKYNKFVNCGMFSCEDFLLNENVYAIEKEKVPKMGRKKKECFYDKTLGKVVFLDDQEGGNRGSTEGKDGSTVDKKEGKKKKKSEFYNYFHCEDFDFYKHEKLSDMQCERIIKKIEKKQQFLFDIREVFMSDQGDNANGHHQKARPRDAMADSGEKKASCNEKKSSCNEKKASCYEKKARDKKGRTNRHNRHIQVDVPEEHMNKFYKELDSYFSKKKLLKVNSELVDAVKSARETNMSWNIFEIVCYNIFRYSDLKYCEALIYFILKNAHINTFSSSFFLLDHYFSNLLMPYVHVRGRCNPQVDAKRNKLKNQTILEKMNCDVKRDNSSASIHDEKGDVDVEGVYNLDSDYSTDNYCEDDIHKKIKNEKNEKKKKELISKIIPIFKEEIKKEEELAQFLTLNYSIDFLNNRLCYFLSQNFLPIILDNNLNTIDDRLHIIKNYLFNFILSENHFSQNAAILLHLSHFVPLRACYLLTRILYITALLCRYSLASNGGDAPFMCMRLTSAISANYFISLLFFEE</sequence>
<feature type="region of interest" description="Disordered" evidence="1">
    <location>
        <begin position="570"/>
        <end position="616"/>
    </location>
</feature>
<dbReference type="AlphaFoldDB" id="A0A1A8Z4Z5"/>
<dbReference type="Proteomes" id="UP000078550">
    <property type="component" value="Unassembled WGS sequence"/>
</dbReference>
<evidence type="ECO:0000256" key="1">
    <source>
        <dbReference type="SAM" id="MobiDB-lite"/>
    </source>
</evidence>